<accession>A0AAE0KWR1</accession>
<comment type="caution">
    <text evidence="1">The sequence shown here is derived from an EMBL/GenBank/DDBJ whole genome shotgun (WGS) entry which is preliminary data.</text>
</comment>
<evidence type="ECO:0000313" key="1">
    <source>
        <dbReference type="EMBL" id="KAK3263285.1"/>
    </source>
</evidence>
<dbReference type="AlphaFoldDB" id="A0AAE0KWR1"/>
<keyword evidence="2" id="KW-1185">Reference proteome</keyword>
<protein>
    <submittedName>
        <fullName evidence="1">Uncharacterized protein</fullName>
    </submittedName>
</protein>
<evidence type="ECO:0000313" key="2">
    <source>
        <dbReference type="Proteomes" id="UP001190700"/>
    </source>
</evidence>
<dbReference type="Proteomes" id="UP001190700">
    <property type="component" value="Unassembled WGS sequence"/>
</dbReference>
<gene>
    <name evidence="1" type="ORF">CYMTET_27902</name>
</gene>
<dbReference type="EMBL" id="LGRX02015581">
    <property type="protein sequence ID" value="KAK3263285.1"/>
    <property type="molecule type" value="Genomic_DNA"/>
</dbReference>
<reference evidence="1 2" key="1">
    <citation type="journal article" date="2015" name="Genome Biol. Evol.">
        <title>Comparative Genomics of a Bacterivorous Green Alga Reveals Evolutionary Causalities and Consequences of Phago-Mixotrophic Mode of Nutrition.</title>
        <authorList>
            <person name="Burns J.A."/>
            <person name="Paasch A."/>
            <person name="Narechania A."/>
            <person name="Kim E."/>
        </authorList>
    </citation>
    <scope>NUCLEOTIDE SEQUENCE [LARGE SCALE GENOMIC DNA]</scope>
    <source>
        <strain evidence="1 2">PLY_AMNH</strain>
    </source>
</reference>
<proteinExistence type="predicted"/>
<name>A0AAE0KWR1_9CHLO</name>
<sequence length="126" mass="13734">MGGALCRREVEGDADWGGAPCKAGVEYSRQEQRSRHGWSAVKAGGGSPCVLWGVERRADKGVERYEGRGRVERLKKGDGARYRWSAVQARGWRAVQDRDRALCRQGRVERGAGMGWSAMQAGGGAL</sequence>
<organism evidence="1 2">
    <name type="scientific">Cymbomonas tetramitiformis</name>
    <dbReference type="NCBI Taxonomy" id="36881"/>
    <lineage>
        <taxon>Eukaryota</taxon>
        <taxon>Viridiplantae</taxon>
        <taxon>Chlorophyta</taxon>
        <taxon>Pyramimonadophyceae</taxon>
        <taxon>Pyramimonadales</taxon>
        <taxon>Pyramimonadaceae</taxon>
        <taxon>Cymbomonas</taxon>
    </lineage>
</organism>